<evidence type="ECO:0000256" key="2">
    <source>
        <dbReference type="ARBA" id="ARBA00022460"/>
    </source>
</evidence>
<evidence type="ECO:0000256" key="6">
    <source>
        <dbReference type="ARBA" id="ARBA00022989"/>
    </source>
</evidence>
<evidence type="ECO:0000313" key="12">
    <source>
        <dbReference type="WBParaSite" id="EVEC_0001270101-mRNA-1"/>
    </source>
</evidence>
<comment type="subcellular location">
    <subcellularLocation>
        <location evidence="1">Cell membrane</location>
        <topology evidence="1">Single-pass type I membrane protein</topology>
    </subcellularLocation>
</comment>
<dbReference type="STRING" id="51028.A0A0N4VNX8"/>
<proteinExistence type="predicted"/>
<evidence type="ECO:0000256" key="8">
    <source>
        <dbReference type="SAM" id="SignalP"/>
    </source>
</evidence>
<dbReference type="PANTHER" id="PTHR22907:SF51">
    <property type="entry name" value="CUTICLIN-1"/>
    <property type="match status" value="1"/>
</dbReference>
<dbReference type="GO" id="GO:0005886">
    <property type="term" value="C:plasma membrane"/>
    <property type="evidence" value="ECO:0007669"/>
    <property type="project" value="UniProtKB-SubCell"/>
</dbReference>
<dbReference type="GO" id="GO:0042302">
    <property type="term" value="F:structural constituent of cuticle"/>
    <property type="evidence" value="ECO:0007669"/>
    <property type="project" value="UniProtKB-KW"/>
</dbReference>
<evidence type="ECO:0000259" key="9">
    <source>
        <dbReference type="PROSITE" id="PS51034"/>
    </source>
</evidence>
<dbReference type="Pfam" id="PF25301">
    <property type="entry name" value="CUT_C"/>
    <property type="match status" value="1"/>
</dbReference>
<keyword evidence="6" id="KW-1133">Transmembrane helix</keyword>
<feature type="domain" description="ZP" evidence="9">
    <location>
        <begin position="37"/>
        <end position="268"/>
    </location>
</feature>
<dbReference type="AlphaFoldDB" id="A0A0N4VNX8"/>
<dbReference type="InterPro" id="IPR056953">
    <property type="entry name" value="CUT_N"/>
</dbReference>
<accession>A0A0N4VNX8</accession>
<evidence type="ECO:0000313" key="11">
    <source>
        <dbReference type="Proteomes" id="UP000274131"/>
    </source>
</evidence>
<dbReference type="PROSITE" id="PS51034">
    <property type="entry name" value="ZP_2"/>
    <property type="match status" value="1"/>
</dbReference>
<feature type="chain" id="PRO_5043123114" evidence="8">
    <location>
        <begin position="24"/>
        <end position="268"/>
    </location>
</feature>
<dbReference type="Pfam" id="PF25057">
    <property type="entry name" value="CUT_N"/>
    <property type="match status" value="1"/>
</dbReference>
<dbReference type="OrthoDB" id="6139674at2759"/>
<evidence type="ECO:0000256" key="7">
    <source>
        <dbReference type="ARBA" id="ARBA00023136"/>
    </source>
</evidence>
<keyword evidence="2" id="KW-0193">Cuticle</keyword>
<evidence type="ECO:0000256" key="4">
    <source>
        <dbReference type="ARBA" id="ARBA00022692"/>
    </source>
</evidence>
<gene>
    <name evidence="10" type="ORF">EVEC_LOCUS11874</name>
</gene>
<reference evidence="12" key="1">
    <citation type="submission" date="2017-02" db="UniProtKB">
        <authorList>
            <consortium name="WormBaseParasite"/>
        </authorList>
    </citation>
    <scope>IDENTIFICATION</scope>
</reference>
<dbReference type="PROSITE" id="PS51257">
    <property type="entry name" value="PROKAR_LIPOPROTEIN"/>
    <property type="match status" value="1"/>
</dbReference>
<keyword evidence="7" id="KW-0472">Membrane</keyword>
<dbReference type="InterPro" id="IPR051962">
    <property type="entry name" value="Cuticlin"/>
</dbReference>
<dbReference type="SMART" id="SM00241">
    <property type="entry name" value="ZP"/>
    <property type="match status" value="1"/>
</dbReference>
<evidence type="ECO:0000256" key="3">
    <source>
        <dbReference type="ARBA" id="ARBA00022475"/>
    </source>
</evidence>
<keyword evidence="3" id="KW-1003">Cell membrane</keyword>
<keyword evidence="5 8" id="KW-0732">Signal</keyword>
<evidence type="ECO:0000256" key="1">
    <source>
        <dbReference type="ARBA" id="ARBA00004251"/>
    </source>
</evidence>
<evidence type="ECO:0000256" key="5">
    <source>
        <dbReference type="ARBA" id="ARBA00022729"/>
    </source>
</evidence>
<name>A0A0N4VNX8_ENTVE</name>
<dbReference type="InterPro" id="IPR057475">
    <property type="entry name" value="CUT_C"/>
</dbReference>
<keyword evidence="4" id="KW-0812">Transmembrane</keyword>
<sequence length="268" mass="29745">MQRKLSLLIAVTVISCLEHWTTAVPIDNGIVGEPEIECGPVSIGVSLSTRNTFDGHVYVKGRYDEPGCRSDDGGTEVAGITLPFNACGVSRIRSLNPRGVYVSTTVIVTFHPQFLTKVDRAYKVQCFYMEADKTVSTDIEVSELATHFISHNVPMPVCRYEVLEGGPNGDLVSYATVGQQVYHKWTCDSETQDTFCMKVHSCNVDDGKGDSVEILDEDGCAKDKYVLNNLEYPTDLMAGQEAHIYKFADRSELFFQCQKNEKNAEFIA</sequence>
<dbReference type="PANTHER" id="PTHR22907">
    <property type="entry name" value="GH04558P"/>
    <property type="match status" value="1"/>
</dbReference>
<organism evidence="12">
    <name type="scientific">Enterobius vermicularis</name>
    <name type="common">Human pinworm</name>
    <dbReference type="NCBI Taxonomy" id="51028"/>
    <lineage>
        <taxon>Eukaryota</taxon>
        <taxon>Metazoa</taxon>
        <taxon>Ecdysozoa</taxon>
        <taxon>Nematoda</taxon>
        <taxon>Chromadorea</taxon>
        <taxon>Rhabditida</taxon>
        <taxon>Spirurina</taxon>
        <taxon>Oxyuridomorpha</taxon>
        <taxon>Oxyuroidea</taxon>
        <taxon>Oxyuridae</taxon>
        <taxon>Enterobius</taxon>
    </lineage>
</organism>
<dbReference type="WBParaSite" id="EVEC_0001270101-mRNA-1">
    <property type="protein sequence ID" value="EVEC_0001270101-mRNA-1"/>
    <property type="gene ID" value="EVEC_0001270101"/>
</dbReference>
<feature type="signal peptide" evidence="8">
    <location>
        <begin position="1"/>
        <end position="23"/>
    </location>
</feature>
<dbReference type="Proteomes" id="UP000274131">
    <property type="component" value="Unassembled WGS sequence"/>
</dbReference>
<reference evidence="10 11" key="2">
    <citation type="submission" date="2018-10" db="EMBL/GenBank/DDBJ databases">
        <authorList>
            <consortium name="Pathogen Informatics"/>
        </authorList>
    </citation>
    <scope>NUCLEOTIDE SEQUENCE [LARGE SCALE GENOMIC DNA]</scope>
</reference>
<keyword evidence="11" id="KW-1185">Reference proteome</keyword>
<dbReference type="InterPro" id="IPR001507">
    <property type="entry name" value="ZP_dom"/>
</dbReference>
<dbReference type="EMBL" id="UXUI01012877">
    <property type="protein sequence ID" value="VDD97123.1"/>
    <property type="molecule type" value="Genomic_DNA"/>
</dbReference>
<evidence type="ECO:0000313" key="10">
    <source>
        <dbReference type="EMBL" id="VDD97123.1"/>
    </source>
</evidence>
<protein>
    <submittedName>
        <fullName evidence="12">ZP domain-containing protein</fullName>
    </submittedName>
</protein>